<sequence>MKGKKDIIALYAKQLRIPSFCQYQEVLRQSDQPGYEEFLLTMMKQELESRRVNQEKRRIKAAGFPHPKTMEELELKRLCHAEDAFIHELASCDYIRNRQNIVMIGNSGGGKSHLSIVLGLKACQAGFRVKFFTAATLATMLVEAKDQRELQKLEKQLQKTELVIIDELSYLSFNRHQSELLFKVISDRAEKSSVIISSNLEFSRWTELFENPTLITALVDRLTFRSHILNMNNPSYRMEQG</sequence>
<evidence type="ECO:0000313" key="4">
    <source>
        <dbReference type="EMBL" id="SFI41276.1"/>
    </source>
</evidence>
<dbReference type="PIRSF" id="PIRSF003073">
    <property type="entry name" value="DNAC_TnpB_IstB"/>
    <property type="match status" value="1"/>
</dbReference>
<keyword evidence="1" id="KW-0547">Nucleotide-binding</keyword>
<dbReference type="InterPro" id="IPR002611">
    <property type="entry name" value="IstB_ATP-bd"/>
</dbReference>
<dbReference type="Gene3D" id="3.40.50.300">
    <property type="entry name" value="P-loop containing nucleotide triphosphate hydrolases"/>
    <property type="match status" value="1"/>
</dbReference>
<dbReference type="PANTHER" id="PTHR30050:SF4">
    <property type="entry name" value="ATP-BINDING PROTEIN RV3427C IN INSERTION SEQUENCE-RELATED"/>
    <property type="match status" value="1"/>
</dbReference>
<gene>
    <name evidence="4" type="ORF">SAMN05192551_1197</name>
</gene>
<evidence type="ECO:0000313" key="5">
    <source>
        <dbReference type="Proteomes" id="UP000199287"/>
    </source>
</evidence>
<protein>
    <submittedName>
        <fullName evidence="4">DNA replication protein DnaC</fullName>
    </submittedName>
</protein>
<dbReference type="GO" id="GO:0005524">
    <property type="term" value="F:ATP binding"/>
    <property type="evidence" value="ECO:0007669"/>
    <property type="project" value="UniProtKB-KW"/>
</dbReference>
<name>A0A1I3HZV5_9FIRM</name>
<dbReference type="InterPro" id="IPR047661">
    <property type="entry name" value="IstB"/>
</dbReference>
<dbReference type="InterPro" id="IPR027417">
    <property type="entry name" value="P-loop_NTPase"/>
</dbReference>
<evidence type="ECO:0000256" key="2">
    <source>
        <dbReference type="ARBA" id="ARBA00022840"/>
    </source>
</evidence>
<dbReference type="RefSeq" id="WP_093373946.1">
    <property type="nucleotide sequence ID" value="NZ_FOQA01000019.1"/>
</dbReference>
<dbReference type="Pfam" id="PF01695">
    <property type="entry name" value="IstB_IS21"/>
    <property type="match status" value="1"/>
</dbReference>
<dbReference type="OrthoDB" id="9776217at2"/>
<dbReference type="NCBIfam" id="NF038214">
    <property type="entry name" value="IS21_help_AAA"/>
    <property type="match status" value="1"/>
</dbReference>
<dbReference type="SUPFAM" id="SSF52540">
    <property type="entry name" value="P-loop containing nucleoside triphosphate hydrolases"/>
    <property type="match status" value="1"/>
</dbReference>
<feature type="domain" description="IstB-like ATP-binding" evidence="3">
    <location>
        <begin position="15"/>
        <end position="240"/>
    </location>
</feature>
<dbReference type="EMBL" id="FOQA01000019">
    <property type="protein sequence ID" value="SFI41276.1"/>
    <property type="molecule type" value="Genomic_DNA"/>
</dbReference>
<dbReference type="STRING" id="69895.SAMN05192551_1197"/>
<evidence type="ECO:0000256" key="1">
    <source>
        <dbReference type="ARBA" id="ARBA00022741"/>
    </source>
</evidence>
<dbReference type="Proteomes" id="UP000199287">
    <property type="component" value="Unassembled WGS sequence"/>
</dbReference>
<reference evidence="5" key="1">
    <citation type="submission" date="2016-10" db="EMBL/GenBank/DDBJ databases">
        <authorList>
            <person name="Varghese N."/>
            <person name="Submissions S."/>
        </authorList>
    </citation>
    <scope>NUCLEOTIDE SEQUENCE [LARGE SCALE GENOMIC DNA]</scope>
    <source>
        <strain evidence="5">Z-7934</strain>
    </source>
</reference>
<proteinExistence type="predicted"/>
<evidence type="ECO:0000259" key="3">
    <source>
        <dbReference type="Pfam" id="PF01695"/>
    </source>
</evidence>
<organism evidence="4 5">
    <name type="scientific">Tindallia magadiensis</name>
    <dbReference type="NCBI Taxonomy" id="69895"/>
    <lineage>
        <taxon>Bacteria</taxon>
        <taxon>Bacillati</taxon>
        <taxon>Bacillota</taxon>
        <taxon>Clostridia</taxon>
        <taxon>Peptostreptococcales</taxon>
        <taxon>Tindalliaceae</taxon>
        <taxon>Tindallia</taxon>
    </lineage>
</organism>
<dbReference type="GO" id="GO:0006260">
    <property type="term" value="P:DNA replication"/>
    <property type="evidence" value="ECO:0007669"/>
    <property type="project" value="TreeGrafter"/>
</dbReference>
<dbReference type="PANTHER" id="PTHR30050">
    <property type="entry name" value="CHROMOSOMAL REPLICATION INITIATOR PROTEIN DNAA"/>
    <property type="match status" value="1"/>
</dbReference>
<dbReference type="InterPro" id="IPR028350">
    <property type="entry name" value="DNAC/IstB-like"/>
</dbReference>
<keyword evidence="5" id="KW-1185">Reference proteome</keyword>
<accession>A0A1I3HZV5</accession>
<keyword evidence="2" id="KW-0067">ATP-binding</keyword>
<dbReference type="AlphaFoldDB" id="A0A1I3HZV5"/>